<dbReference type="EMBL" id="JAPEVG010000042">
    <property type="protein sequence ID" value="KAJ8489922.1"/>
    <property type="molecule type" value="Genomic_DNA"/>
</dbReference>
<evidence type="ECO:0000313" key="2">
    <source>
        <dbReference type="EMBL" id="KAJ8489922.1"/>
    </source>
</evidence>
<dbReference type="AlphaFoldDB" id="A0AAD7XEB5"/>
<protein>
    <recommendedName>
        <fullName evidence="1">Heterokaryon incompatibility domain-containing protein</fullName>
    </recommendedName>
</protein>
<evidence type="ECO:0000259" key="1">
    <source>
        <dbReference type="Pfam" id="PF06985"/>
    </source>
</evidence>
<feature type="domain" description="Heterokaryon incompatibility" evidence="1">
    <location>
        <begin position="202"/>
        <end position="380"/>
    </location>
</feature>
<name>A0AAD7XEB5_9APHY</name>
<sequence>MALPPRPPTICATAWEGVVAAQFGLFNDPINWGFIWDGDEPRMGGYEYTISLVVWMKCAKAGCSWCRFLAGQFMDDLKGDLDKWPSPEVQICVGRTALQGDPWSVMAIIVNGIQKEFRLFTTEGHPAARWIKKRILLPHVGWPYALTEAKTRVEECIRGHRSCQAITSFPIGSAPLPTRLIDCSNPDHLRIIETDSSMRGTYVALSYVWGERSPAYRTTEANLSSYKIRIDMAVLPRTILDAIRVTYALGITLLWVDGLCIVQDSENDMHHELARMRSVYRHAFLTIDAGSAASVSEGFLQDRELDPPPDAVFPLIYYQPVPPIGGVPVGMIYLTEARDEEPVGSAMVTPRDEYYTCTDIWPSNGKKTSHTVSRGWCLQERLLSTRSLVFTAQTLQLRCHTQTQNVGGARHDAEFDVPRLPDAIFHPDRHIAHGSDEWTRIHGRWWEIIKDYTSRTLSDSSDRLVAISGLAEMFAPILGPDYVAGLWKDNLFQDLLWDSDTLSSFRGIGYLGPSWSWASIDRPVIWNPGVGNPWDRYLLAEVVKCTVALRNKNLPFGMVTGGSLILRATLFRCKWSSYKTGNTETRELVVDFPPLSSVPSEELSIRASARLSYKEDIARQDIWIIPLLIYREFAVMRGLVVTRAELDVWQGAGSGGVGKGHFYRRVAAASCWASFPRSSSVWNNILDKEDRKGILRTKFLTMLSQPPRVEIELL</sequence>
<organism evidence="2 3">
    <name type="scientific">Trametes cubensis</name>
    <dbReference type="NCBI Taxonomy" id="1111947"/>
    <lineage>
        <taxon>Eukaryota</taxon>
        <taxon>Fungi</taxon>
        <taxon>Dikarya</taxon>
        <taxon>Basidiomycota</taxon>
        <taxon>Agaricomycotina</taxon>
        <taxon>Agaricomycetes</taxon>
        <taxon>Polyporales</taxon>
        <taxon>Polyporaceae</taxon>
        <taxon>Trametes</taxon>
    </lineage>
</organism>
<comment type="caution">
    <text evidence="2">The sequence shown here is derived from an EMBL/GenBank/DDBJ whole genome shotgun (WGS) entry which is preliminary data.</text>
</comment>
<dbReference type="Pfam" id="PF06985">
    <property type="entry name" value="HET"/>
    <property type="match status" value="1"/>
</dbReference>
<accession>A0AAD7XEB5</accession>
<dbReference type="Proteomes" id="UP001215151">
    <property type="component" value="Unassembled WGS sequence"/>
</dbReference>
<proteinExistence type="predicted"/>
<dbReference type="PANTHER" id="PTHR33112">
    <property type="entry name" value="DOMAIN PROTEIN, PUTATIVE-RELATED"/>
    <property type="match status" value="1"/>
</dbReference>
<evidence type="ECO:0000313" key="3">
    <source>
        <dbReference type="Proteomes" id="UP001215151"/>
    </source>
</evidence>
<dbReference type="InterPro" id="IPR010730">
    <property type="entry name" value="HET"/>
</dbReference>
<dbReference type="PANTHER" id="PTHR33112:SF16">
    <property type="entry name" value="HETEROKARYON INCOMPATIBILITY DOMAIN-CONTAINING PROTEIN"/>
    <property type="match status" value="1"/>
</dbReference>
<reference evidence="2" key="1">
    <citation type="submission" date="2022-11" db="EMBL/GenBank/DDBJ databases">
        <title>Genome Sequence of Cubamyces cubensis.</title>
        <authorList>
            <person name="Buettner E."/>
        </authorList>
    </citation>
    <scope>NUCLEOTIDE SEQUENCE</scope>
    <source>
        <strain evidence="2">MPL-01</strain>
    </source>
</reference>
<gene>
    <name evidence="2" type="ORF">ONZ51_g2650</name>
</gene>
<keyword evidence="3" id="KW-1185">Reference proteome</keyword>